<dbReference type="AlphaFoldDB" id="A0A4P9TLH1"/>
<evidence type="ECO:0000256" key="5">
    <source>
        <dbReference type="ARBA" id="ARBA00023136"/>
    </source>
</evidence>
<feature type="transmembrane region" description="Helical" evidence="6">
    <location>
        <begin position="122"/>
        <end position="144"/>
    </location>
</feature>
<keyword evidence="4 6" id="KW-1133">Transmembrane helix</keyword>
<proteinExistence type="predicted"/>
<dbReference type="RefSeq" id="WP_138655579.1">
    <property type="nucleotide sequence ID" value="NZ_CP040638.1"/>
</dbReference>
<evidence type="ECO:0000313" key="8">
    <source>
        <dbReference type="Proteomes" id="UP000307562"/>
    </source>
</evidence>
<keyword evidence="7" id="KW-0614">Plasmid</keyword>
<dbReference type="KEGG" id="npl:FGF80_17605"/>
<feature type="transmembrane region" description="Helical" evidence="6">
    <location>
        <begin position="259"/>
        <end position="278"/>
    </location>
</feature>
<feature type="transmembrane region" description="Helical" evidence="6">
    <location>
        <begin position="451"/>
        <end position="474"/>
    </location>
</feature>
<dbReference type="GeneID" id="96157865"/>
<organism evidence="7 8">
    <name type="scientific">Natrinema pallidum</name>
    <dbReference type="NCBI Taxonomy" id="69527"/>
    <lineage>
        <taxon>Archaea</taxon>
        <taxon>Methanobacteriati</taxon>
        <taxon>Methanobacteriota</taxon>
        <taxon>Stenosarchaea group</taxon>
        <taxon>Halobacteria</taxon>
        <taxon>Halobacteriales</taxon>
        <taxon>Natrialbaceae</taxon>
        <taxon>Natrinema</taxon>
    </lineage>
</organism>
<feature type="transmembrane region" description="Helical" evidence="6">
    <location>
        <begin position="84"/>
        <end position="106"/>
    </location>
</feature>
<feature type="transmembrane region" description="Helical" evidence="6">
    <location>
        <begin position="303"/>
        <end position="326"/>
    </location>
</feature>
<name>A0A4P9TLH1_9EURY</name>
<dbReference type="PANTHER" id="PTHR30250:SF28">
    <property type="entry name" value="POLYSACCHARIDE BIOSYNTHESIS PROTEIN"/>
    <property type="match status" value="1"/>
</dbReference>
<protein>
    <submittedName>
        <fullName evidence="7">Uncharacterized protein</fullName>
    </submittedName>
</protein>
<evidence type="ECO:0000256" key="2">
    <source>
        <dbReference type="ARBA" id="ARBA00022475"/>
    </source>
</evidence>
<sequence length="498" mass="53748">MGSKDIADVGQAGILVLLGTVLSMFSGFLFRLIGARYLTTDQFGLVVLGISLVNIVSLPCLFGLNQGVVRFIAAERNGQYRDTYITVSILTVIAMGGVAGFLGFLFKDTLKNELFGSATPDLLLYMFLCTIPIFALLKLVGGILRGEMNSKGFVRISKIIRPGSKLILAGVAVFVFGTSMSVAVAFFVSILFTTSAGVYLVWAEGWQPQIDRSAKITQLYRFSLPLVISSSIFILLSYLDKTLIAYYQSPDHVAVYEVAVTIASLLGLFRSAFGFLLYPKLTEQLADGNESIIAPMYQQTTKWILGLTTPAFAALALRPDFLIFLFGEQYEVAEIKPLLVLLGLGLFLNAVTGPNGEAMLGFGRSKSVLIYNTIAVSINFVLNLVLIPKYGLIGAATASLLGYTAMNVLKSIDLYIMHNILVVSIESILMSIASFTVVAFGLVIVPANSSMILEIITLSAVGVISGGMGVLMLWMTGGISEEDRNLVSKFIKSIQGNI</sequence>
<evidence type="ECO:0000256" key="4">
    <source>
        <dbReference type="ARBA" id="ARBA00022989"/>
    </source>
</evidence>
<feature type="transmembrane region" description="Helical" evidence="6">
    <location>
        <begin position="421"/>
        <end position="445"/>
    </location>
</feature>
<evidence type="ECO:0000256" key="1">
    <source>
        <dbReference type="ARBA" id="ARBA00004651"/>
    </source>
</evidence>
<reference evidence="8" key="1">
    <citation type="submission" date="2019-05" db="EMBL/GenBank/DDBJ databases">
        <title>Complete Genome Sequence and Methylation Pattern of the Halophilic Archaeon Natrinema pallidum BOL6-1.</title>
        <authorList>
            <person name="DasSarma P."/>
            <person name="DasSarma B.P."/>
            <person name="DasSarma S.L."/>
            <person name="Martinez F.L."/>
            <person name="Guzman D."/>
            <person name="Roberts R.J."/>
            <person name="DasSarma S."/>
        </authorList>
    </citation>
    <scope>NUCLEOTIDE SEQUENCE [LARGE SCALE GENOMIC DNA]</scope>
    <source>
        <strain evidence="8">BOL6-1</strain>
        <plasmid evidence="8">pnpa200</plasmid>
    </source>
</reference>
<evidence type="ECO:0000313" key="7">
    <source>
        <dbReference type="EMBL" id="QCW05075.1"/>
    </source>
</evidence>
<dbReference type="Proteomes" id="UP000307562">
    <property type="component" value="Plasmid pNPA200"/>
</dbReference>
<keyword evidence="3 6" id="KW-0812">Transmembrane</keyword>
<dbReference type="GO" id="GO:0005886">
    <property type="term" value="C:plasma membrane"/>
    <property type="evidence" value="ECO:0007669"/>
    <property type="project" value="UniProtKB-SubCell"/>
</dbReference>
<dbReference type="CDD" id="cd13128">
    <property type="entry name" value="MATE_Wzx_like"/>
    <property type="match status" value="1"/>
</dbReference>
<gene>
    <name evidence="7" type="ORF">FGF80_17605</name>
</gene>
<feature type="transmembrane region" description="Helical" evidence="6">
    <location>
        <begin position="338"/>
        <end position="356"/>
    </location>
</feature>
<dbReference type="InterPro" id="IPR050833">
    <property type="entry name" value="Poly_Biosynth_Transport"/>
</dbReference>
<feature type="transmembrane region" description="Helical" evidence="6">
    <location>
        <begin position="12"/>
        <end position="33"/>
    </location>
</feature>
<feature type="transmembrane region" description="Helical" evidence="6">
    <location>
        <begin position="45"/>
        <end position="64"/>
    </location>
</feature>
<dbReference type="PANTHER" id="PTHR30250">
    <property type="entry name" value="PST FAMILY PREDICTED COLANIC ACID TRANSPORTER"/>
    <property type="match status" value="1"/>
</dbReference>
<dbReference type="EMBL" id="CP040638">
    <property type="protein sequence ID" value="QCW05075.1"/>
    <property type="molecule type" value="Genomic_DNA"/>
</dbReference>
<feature type="transmembrane region" description="Helical" evidence="6">
    <location>
        <begin position="222"/>
        <end position="239"/>
    </location>
</feature>
<dbReference type="Pfam" id="PF01943">
    <property type="entry name" value="Polysacc_synt"/>
    <property type="match status" value="1"/>
</dbReference>
<evidence type="ECO:0000256" key="6">
    <source>
        <dbReference type="SAM" id="Phobius"/>
    </source>
</evidence>
<accession>A0A4P9TLH1</accession>
<dbReference type="InterPro" id="IPR002797">
    <property type="entry name" value="Polysacc_synth"/>
</dbReference>
<keyword evidence="8" id="KW-1185">Reference proteome</keyword>
<evidence type="ECO:0000256" key="3">
    <source>
        <dbReference type="ARBA" id="ARBA00022692"/>
    </source>
</evidence>
<keyword evidence="5 6" id="KW-0472">Membrane</keyword>
<geneLocation type="plasmid" evidence="8">
    <name>pnpa200</name>
</geneLocation>
<comment type="subcellular location">
    <subcellularLocation>
        <location evidence="1">Cell membrane</location>
        <topology evidence="1">Multi-pass membrane protein</topology>
    </subcellularLocation>
</comment>
<keyword evidence="2" id="KW-1003">Cell membrane</keyword>